<keyword evidence="5 12" id="KW-0436">Ligase</keyword>
<dbReference type="Pfam" id="PF23493">
    <property type="entry name" value="CysS_C"/>
    <property type="match status" value="1"/>
</dbReference>
<evidence type="ECO:0000256" key="1">
    <source>
        <dbReference type="ARBA" id="ARBA00004496"/>
    </source>
</evidence>
<keyword evidence="9 12" id="KW-0067">ATP-binding</keyword>
<dbReference type="GO" id="GO:0005524">
    <property type="term" value="F:ATP binding"/>
    <property type="evidence" value="ECO:0007669"/>
    <property type="project" value="UniProtKB-UniRule"/>
</dbReference>
<evidence type="ECO:0000256" key="11">
    <source>
        <dbReference type="ARBA" id="ARBA00023146"/>
    </source>
</evidence>
<dbReference type="InterPro" id="IPR056411">
    <property type="entry name" value="CysS_C"/>
</dbReference>
<dbReference type="GO" id="GO:0004817">
    <property type="term" value="F:cysteine-tRNA ligase activity"/>
    <property type="evidence" value="ECO:0007669"/>
    <property type="project" value="UniProtKB-UniRule"/>
</dbReference>
<dbReference type="FunFam" id="3.40.50.620:FF:000009">
    <property type="entry name" value="Cysteine--tRNA ligase"/>
    <property type="match status" value="1"/>
</dbReference>
<proteinExistence type="inferred from homology"/>
<keyword evidence="8 12" id="KW-0862">Zinc</keyword>
<comment type="caution">
    <text evidence="14">The sequence shown here is derived from an EMBL/GenBank/DDBJ whole genome shotgun (WGS) entry which is preliminary data.</text>
</comment>
<feature type="binding site" evidence="12">
    <location>
        <position position="234"/>
    </location>
    <ligand>
        <name>Zn(2+)</name>
        <dbReference type="ChEBI" id="CHEBI:29105"/>
    </ligand>
</feature>
<feature type="short sequence motif" description="'KMSKS' region" evidence="12">
    <location>
        <begin position="266"/>
        <end position="270"/>
    </location>
</feature>
<evidence type="ECO:0000313" key="15">
    <source>
        <dbReference type="Proteomes" id="UP000782312"/>
    </source>
</evidence>
<dbReference type="InterPro" id="IPR015803">
    <property type="entry name" value="Cys-tRNA-ligase"/>
</dbReference>
<dbReference type="GO" id="GO:0008270">
    <property type="term" value="F:zinc ion binding"/>
    <property type="evidence" value="ECO:0007669"/>
    <property type="project" value="UniProtKB-UniRule"/>
</dbReference>
<dbReference type="Pfam" id="PF01406">
    <property type="entry name" value="tRNA-synt_1e"/>
    <property type="match status" value="1"/>
</dbReference>
<evidence type="ECO:0000259" key="13">
    <source>
        <dbReference type="SMART" id="SM00840"/>
    </source>
</evidence>
<dbReference type="NCBIfam" id="TIGR00435">
    <property type="entry name" value="cysS"/>
    <property type="match status" value="1"/>
</dbReference>
<dbReference type="SUPFAM" id="SSF47323">
    <property type="entry name" value="Anticodon-binding domain of a subclass of class I aminoacyl-tRNA synthetases"/>
    <property type="match status" value="1"/>
</dbReference>
<dbReference type="InterPro" id="IPR015273">
    <property type="entry name" value="Cys-tRNA-synt_Ia_DALR"/>
</dbReference>
<dbReference type="PANTHER" id="PTHR10890:SF3">
    <property type="entry name" value="CYSTEINE--TRNA LIGASE, CYTOPLASMIC"/>
    <property type="match status" value="1"/>
</dbReference>
<evidence type="ECO:0000256" key="2">
    <source>
        <dbReference type="ARBA" id="ARBA00005594"/>
    </source>
</evidence>
<feature type="binding site" evidence="12">
    <location>
        <position position="238"/>
    </location>
    <ligand>
        <name>Zn(2+)</name>
        <dbReference type="ChEBI" id="CHEBI:29105"/>
    </ligand>
</feature>
<comment type="subunit">
    <text evidence="3 12">Monomer.</text>
</comment>
<dbReference type="GO" id="GO:0005829">
    <property type="term" value="C:cytosol"/>
    <property type="evidence" value="ECO:0007669"/>
    <property type="project" value="TreeGrafter"/>
</dbReference>
<evidence type="ECO:0000256" key="8">
    <source>
        <dbReference type="ARBA" id="ARBA00022833"/>
    </source>
</evidence>
<dbReference type="EC" id="6.1.1.16" evidence="12"/>
<dbReference type="SMART" id="SM00840">
    <property type="entry name" value="DALR_2"/>
    <property type="match status" value="1"/>
</dbReference>
<dbReference type="HAMAP" id="MF_00041">
    <property type="entry name" value="Cys_tRNA_synth"/>
    <property type="match status" value="1"/>
</dbReference>
<dbReference type="InterPro" id="IPR009080">
    <property type="entry name" value="tRNAsynth_Ia_anticodon-bd"/>
</dbReference>
<dbReference type="Gene3D" id="1.20.120.1910">
    <property type="entry name" value="Cysteine-tRNA ligase, C-terminal anti-codon recognition domain"/>
    <property type="match status" value="1"/>
</dbReference>
<evidence type="ECO:0000256" key="10">
    <source>
        <dbReference type="ARBA" id="ARBA00022917"/>
    </source>
</evidence>
<accession>A0A932HZH0</accession>
<dbReference type="Pfam" id="PF09190">
    <property type="entry name" value="DALR_2"/>
    <property type="match status" value="1"/>
</dbReference>
<dbReference type="InterPro" id="IPR014729">
    <property type="entry name" value="Rossmann-like_a/b/a_fold"/>
</dbReference>
<keyword evidence="10 12" id="KW-0648">Protein biosynthesis</keyword>
<dbReference type="InterPro" id="IPR032678">
    <property type="entry name" value="tRNA-synt_1_cat_dom"/>
</dbReference>
<feature type="short sequence motif" description="'HIGH' region" evidence="12">
    <location>
        <begin position="31"/>
        <end position="41"/>
    </location>
</feature>
<feature type="binding site" evidence="12">
    <location>
        <position position="29"/>
    </location>
    <ligand>
        <name>Zn(2+)</name>
        <dbReference type="ChEBI" id="CHEBI:29105"/>
    </ligand>
</feature>
<comment type="subcellular location">
    <subcellularLocation>
        <location evidence="1 12">Cytoplasm</location>
    </subcellularLocation>
</comment>
<dbReference type="InterPro" id="IPR024909">
    <property type="entry name" value="Cys-tRNA/MSH_ligase"/>
</dbReference>
<sequence length="484" mass="54652">MAVQLYNTLTRRKEPLETLEPGRVKMYVCGVTVYDHCHLGHARAAISFDVIRRYLEYRGYQVTFVCNFTDVDDKIIARARRLKIPIGQLTEQFIAEYYNDMDALGVRRADVSPRATENIDGMVKMIQGLMEKGLAYAGAGDVYYDISRFPAYGKLSHRALEELEAGSRVEPGEGKRHPLDFALWKASKPEEPAWDSPWGPGRPGWHIECSVMSSRYLGERFDIHGGGEDLIFPHHENEIAQSEGCFGHDWVRYWIHNGFVRINHEKMSKSKGNFFTIKSVLQDIPAEVVRFFLLGSHYRHPVDYSDQVVGEAWRGLDRLYNLLLRLGLAGPGEGGEAERRMKEEAGIFRARFAEAMDDDFNSARALGHLFDFARQANSILLDAGGALTRAAAAPAAEALREVGRVLGLFTHEPEEWFRRARPGASGEENNGQLADAQIEELIARRADARKRKDFEEADRIREELAGAGVLLEDGPSGTIWKRRL</sequence>
<dbReference type="PANTHER" id="PTHR10890">
    <property type="entry name" value="CYSTEINYL-TRNA SYNTHETASE"/>
    <property type="match status" value="1"/>
</dbReference>
<gene>
    <name evidence="12" type="primary">cysS</name>
    <name evidence="14" type="ORF">HYZ11_05340</name>
</gene>
<name>A0A932HZH0_UNCTE</name>
<evidence type="ECO:0000256" key="6">
    <source>
        <dbReference type="ARBA" id="ARBA00022723"/>
    </source>
</evidence>
<evidence type="ECO:0000256" key="9">
    <source>
        <dbReference type="ARBA" id="ARBA00022840"/>
    </source>
</evidence>
<keyword evidence="7 12" id="KW-0547">Nucleotide-binding</keyword>
<evidence type="ECO:0000256" key="3">
    <source>
        <dbReference type="ARBA" id="ARBA00011245"/>
    </source>
</evidence>
<comment type="catalytic activity">
    <reaction evidence="12">
        <text>tRNA(Cys) + L-cysteine + ATP = L-cysteinyl-tRNA(Cys) + AMP + diphosphate</text>
        <dbReference type="Rhea" id="RHEA:17773"/>
        <dbReference type="Rhea" id="RHEA-COMP:9661"/>
        <dbReference type="Rhea" id="RHEA-COMP:9679"/>
        <dbReference type="ChEBI" id="CHEBI:30616"/>
        <dbReference type="ChEBI" id="CHEBI:33019"/>
        <dbReference type="ChEBI" id="CHEBI:35235"/>
        <dbReference type="ChEBI" id="CHEBI:78442"/>
        <dbReference type="ChEBI" id="CHEBI:78517"/>
        <dbReference type="ChEBI" id="CHEBI:456215"/>
        <dbReference type="EC" id="6.1.1.16"/>
    </reaction>
</comment>
<dbReference type="GO" id="GO:0006423">
    <property type="term" value="P:cysteinyl-tRNA aminoacylation"/>
    <property type="evidence" value="ECO:0007669"/>
    <property type="project" value="UniProtKB-UniRule"/>
</dbReference>
<comment type="cofactor">
    <cofactor evidence="12">
        <name>Zn(2+)</name>
        <dbReference type="ChEBI" id="CHEBI:29105"/>
    </cofactor>
    <text evidence="12">Binds 1 zinc ion per subunit.</text>
</comment>
<evidence type="ECO:0000256" key="5">
    <source>
        <dbReference type="ARBA" id="ARBA00022598"/>
    </source>
</evidence>
<evidence type="ECO:0000256" key="4">
    <source>
        <dbReference type="ARBA" id="ARBA00022490"/>
    </source>
</evidence>
<dbReference type="AlphaFoldDB" id="A0A932HZH0"/>
<feature type="domain" description="Cysteinyl-tRNA synthetase class Ia DALR" evidence="13">
    <location>
        <begin position="351"/>
        <end position="417"/>
    </location>
</feature>
<keyword evidence="11 12" id="KW-0030">Aminoacyl-tRNA synthetase</keyword>
<reference evidence="14" key="1">
    <citation type="submission" date="2020-07" db="EMBL/GenBank/DDBJ databases">
        <title>Huge and variable diversity of episymbiotic CPR bacteria and DPANN archaea in groundwater ecosystems.</title>
        <authorList>
            <person name="He C.Y."/>
            <person name="Keren R."/>
            <person name="Whittaker M."/>
            <person name="Farag I.F."/>
            <person name="Doudna J."/>
            <person name="Cate J.H.D."/>
            <person name="Banfield J.F."/>
        </authorList>
    </citation>
    <scope>NUCLEOTIDE SEQUENCE</scope>
    <source>
        <strain evidence="14">NC_groundwater_763_Ag_S-0.2um_68_21</strain>
    </source>
</reference>
<evidence type="ECO:0000256" key="12">
    <source>
        <dbReference type="HAMAP-Rule" id="MF_00041"/>
    </source>
</evidence>
<dbReference type="Gene3D" id="3.40.50.620">
    <property type="entry name" value="HUPs"/>
    <property type="match status" value="1"/>
</dbReference>
<evidence type="ECO:0000256" key="7">
    <source>
        <dbReference type="ARBA" id="ARBA00022741"/>
    </source>
</evidence>
<keyword evidence="4 12" id="KW-0963">Cytoplasm</keyword>
<feature type="binding site" evidence="12">
    <location>
        <position position="209"/>
    </location>
    <ligand>
        <name>Zn(2+)</name>
        <dbReference type="ChEBI" id="CHEBI:29105"/>
    </ligand>
</feature>
<feature type="binding site" evidence="12">
    <location>
        <position position="269"/>
    </location>
    <ligand>
        <name>ATP</name>
        <dbReference type="ChEBI" id="CHEBI:30616"/>
    </ligand>
</feature>
<protein>
    <recommendedName>
        <fullName evidence="12">Cysteine--tRNA ligase</fullName>
        <ecNumber evidence="12">6.1.1.16</ecNumber>
    </recommendedName>
    <alternativeName>
        <fullName evidence="12">Cysteinyl-tRNA synthetase</fullName>
        <shortName evidence="12">CysRS</shortName>
    </alternativeName>
</protein>
<dbReference type="Proteomes" id="UP000782312">
    <property type="component" value="Unassembled WGS sequence"/>
</dbReference>
<keyword evidence="6 12" id="KW-0479">Metal-binding</keyword>
<dbReference type="PRINTS" id="PR00983">
    <property type="entry name" value="TRNASYNTHCYS"/>
</dbReference>
<dbReference type="CDD" id="cd00672">
    <property type="entry name" value="CysRS_core"/>
    <property type="match status" value="1"/>
</dbReference>
<evidence type="ECO:0000313" key="14">
    <source>
        <dbReference type="EMBL" id="MBI3127007.1"/>
    </source>
</evidence>
<dbReference type="SUPFAM" id="SSF52374">
    <property type="entry name" value="Nucleotidylyl transferase"/>
    <property type="match status" value="1"/>
</dbReference>
<comment type="similarity">
    <text evidence="2 12">Belongs to the class-I aminoacyl-tRNA synthetase family.</text>
</comment>
<organism evidence="14 15">
    <name type="scientific">Tectimicrobiota bacterium</name>
    <dbReference type="NCBI Taxonomy" id="2528274"/>
    <lineage>
        <taxon>Bacteria</taxon>
        <taxon>Pseudomonadati</taxon>
        <taxon>Nitrospinota/Tectimicrobiota group</taxon>
        <taxon>Candidatus Tectimicrobiota</taxon>
    </lineage>
</organism>
<dbReference type="EMBL" id="JACPUR010000014">
    <property type="protein sequence ID" value="MBI3127007.1"/>
    <property type="molecule type" value="Genomic_DNA"/>
</dbReference>